<dbReference type="InterPro" id="IPR036278">
    <property type="entry name" value="Sialidase_sf"/>
</dbReference>
<name>A0A7V8SXY7_9BACT</name>
<keyword evidence="1" id="KW-0677">Repeat</keyword>
<feature type="domain" description="Sortilin N-terminal" evidence="3">
    <location>
        <begin position="285"/>
        <end position="389"/>
    </location>
</feature>
<dbReference type="EMBL" id="JACDQQ010001488">
    <property type="protein sequence ID" value="MBA0086386.1"/>
    <property type="molecule type" value="Genomic_DNA"/>
</dbReference>
<dbReference type="InterPro" id="IPR015943">
    <property type="entry name" value="WD40/YVTN_repeat-like_dom_sf"/>
</dbReference>
<gene>
    <name evidence="4" type="ORF">HRJ53_15510</name>
</gene>
<accession>A0A7V8SXY7</accession>
<comment type="caution">
    <text evidence="4">The sequence shown here is derived from an EMBL/GenBank/DDBJ whole genome shotgun (WGS) entry which is preliminary data.</text>
</comment>
<dbReference type="CDD" id="cd15482">
    <property type="entry name" value="Sialidase_non-viral"/>
    <property type="match status" value="1"/>
</dbReference>
<evidence type="ECO:0000313" key="4">
    <source>
        <dbReference type="EMBL" id="MBA0086386.1"/>
    </source>
</evidence>
<reference evidence="4" key="1">
    <citation type="submission" date="2020-06" db="EMBL/GenBank/DDBJ databases">
        <title>Legume-microbial interactions unlock mineral nutrients during tropical forest succession.</title>
        <authorList>
            <person name="Epihov D.Z."/>
        </authorList>
    </citation>
    <scope>NUCLEOTIDE SEQUENCE [LARGE SCALE GENOMIC DNA]</scope>
    <source>
        <strain evidence="4">Pan2503</strain>
    </source>
</reference>
<evidence type="ECO:0000313" key="5">
    <source>
        <dbReference type="Proteomes" id="UP000567293"/>
    </source>
</evidence>
<keyword evidence="4" id="KW-0378">Hydrolase</keyword>
<proteinExistence type="predicted"/>
<dbReference type="GO" id="GO:0010411">
    <property type="term" value="P:xyloglucan metabolic process"/>
    <property type="evidence" value="ECO:0007669"/>
    <property type="project" value="TreeGrafter"/>
</dbReference>
<dbReference type="Gene3D" id="2.130.10.10">
    <property type="entry name" value="YVTN repeat-like/Quinoprotein amine dehydrogenase"/>
    <property type="match status" value="3"/>
</dbReference>
<dbReference type="GO" id="GO:0016787">
    <property type="term" value="F:hydrolase activity"/>
    <property type="evidence" value="ECO:0007669"/>
    <property type="project" value="UniProtKB-KW"/>
</dbReference>
<dbReference type="InterPro" id="IPR031778">
    <property type="entry name" value="Sortilin_N"/>
</dbReference>
<keyword evidence="2" id="KW-0732">Signal</keyword>
<keyword evidence="5" id="KW-1185">Reference proteome</keyword>
<dbReference type="PANTHER" id="PTHR43739">
    <property type="entry name" value="XYLOGLUCANASE (EUROFUNG)"/>
    <property type="match status" value="1"/>
</dbReference>
<dbReference type="Proteomes" id="UP000567293">
    <property type="component" value="Unassembled WGS sequence"/>
</dbReference>
<evidence type="ECO:0000256" key="2">
    <source>
        <dbReference type="SAM" id="SignalP"/>
    </source>
</evidence>
<evidence type="ECO:0000256" key="1">
    <source>
        <dbReference type="ARBA" id="ARBA00022737"/>
    </source>
</evidence>
<sequence>MNCDRRVLARLLATLGMLLVAVLVSNAQQIDPKTYGGMKWRLIGPFRGGRVLAVTGVPSQPNTYYFGATGGGVWKTTDGGISWDPLFDKQPVSSIGAIAVADSDPNVIYVGTGEACIRGNLSFGDGVYKSTDAGKTWTNVGLKDTRHVGAVIVHPANPDIVFVAALGHAYGPNTDRGVFRTRDGGKTWDKVLYLDDRTGAIDVVFDPQNPHILFAAMWEGWRTPWTLNSGGAKDGLYRSNDDGTTWKRLEGDGLPPGPLGRIGVSVSGADANVLYALIEARKGGLYRSDDGGTKWSLINDDHRFRQRAWYFTHVWADPKDSNKVYIANTGLYRSIDAGKTFERLNAPHGDHHALWIDPGNPNRLINGNDGGATISIDGGKNWSTQNNQPTAQFYHVAADNDFLYRV</sequence>
<dbReference type="InterPro" id="IPR052025">
    <property type="entry name" value="Xyloglucanase_GH74"/>
</dbReference>
<organism evidence="4 5">
    <name type="scientific">Candidatus Acidiferrum panamense</name>
    <dbReference type="NCBI Taxonomy" id="2741543"/>
    <lineage>
        <taxon>Bacteria</taxon>
        <taxon>Pseudomonadati</taxon>
        <taxon>Acidobacteriota</taxon>
        <taxon>Terriglobia</taxon>
        <taxon>Candidatus Acidiferrales</taxon>
        <taxon>Candidatus Acidiferrum</taxon>
    </lineage>
</organism>
<protein>
    <submittedName>
        <fullName evidence="4">Glycosyl hydrolase</fullName>
    </submittedName>
</protein>
<dbReference type="Pfam" id="PF15902">
    <property type="entry name" value="Sortilin-Vps10"/>
    <property type="match status" value="2"/>
</dbReference>
<dbReference type="PANTHER" id="PTHR43739:SF5">
    <property type="entry name" value="EXO-ALPHA-SIALIDASE"/>
    <property type="match status" value="1"/>
</dbReference>
<dbReference type="AlphaFoldDB" id="A0A7V8SXY7"/>
<dbReference type="SUPFAM" id="SSF50939">
    <property type="entry name" value="Sialidases"/>
    <property type="match status" value="1"/>
</dbReference>
<feature type="non-terminal residue" evidence="4">
    <location>
        <position position="406"/>
    </location>
</feature>
<evidence type="ECO:0000259" key="3">
    <source>
        <dbReference type="Pfam" id="PF15902"/>
    </source>
</evidence>
<feature type="signal peptide" evidence="2">
    <location>
        <begin position="1"/>
        <end position="27"/>
    </location>
</feature>
<feature type="domain" description="Sortilin N-terminal" evidence="3">
    <location>
        <begin position="127"/>
        <end position="250"/>
    </location>
</feature>
<feature type="chain" id="PRO_5030857779" evidence="2">
    <location>
        <begin position="28"/>
        <end position="406"/>
    </location>
</feature>